<name>A0A4P9XJL0_9FUNG</name>
<dbReference type="AlphaFoldDB" id="A0A4P9XJL0"/>
<accession>A0A4P9XJL0</accession>
<reference evidence="2" key="1">
    <citation type="journal article" date="2018" name="Nat. Microbiol.">
        <title>Leveraging single-cell genomics to expand the fungal tree of life.</title>
        <authorList>
            <person name="Ahrendt S.R."/>
            <person name="Quandt C.A."/>
            <person name="Ciobanu D."/>
            <person name="Clum A."/>
            <person name="Salamov A."/>
            <person name="Andreopoulos B."/>
            <person name="Cheng J.F."/>
            <person name="Woyke T."/>
            <person name="Pelin A."/>
            <person name="Henrissat B."/>
            <person name="Reynolds N.K."/>
            <person name="Benny G.L."/>
            <person name="Smith M.E."/>
            <person name="James T.Y."/>
            <person name="Grigoriev I.V."/>
        </authorList>
    </citation>
    <scope>NUCLEOTIDE SEQUENCE [LARGE SCALE GENOMIC DNA]</scope>
    <source>
        <strain evidence="2">RSA 1356</strain>
    </source>
</reference>
<protein>
    <submittedName>
        <fullName evidence="1">Uncharacterized protein</fullName>
    </submittedName>
</protein>
<dbReference type="Proteomes" id="UP000271241">
    <property type="component" value="Unassembled WGS sequence"/>
</dbReference>
<keyword evidence="2" id="KW-1185">Reference proteome</keyword>
<proteinExistence type="predicted"/>
<sequence>MHQPKFHYEKIREALDVTFSDFKTEGFTELSNVQWTPDYALRTWKSILCSLGNPNTIEASN</sequence>
<evidence type="ECO:0000313" key="1">
    <source>
        <dbReference type="EMBL" id="RKP05953.1"/>
    </source>
</evidence>
<organism evidence="1 2">
    <name type="scientific">Thamnocephalis sphaerospora</name>
    <dbReference type="NCBI Taxonomy" id="78915"/>
    <lineage>
        <taxon>Eukaryota</taxon>
        <taxon>Fungi</taxon>
        <taxon>Fungi incertae sedis</taxon>
        <taxon>Zoopagomycota</taxon>
        <taxon>Zoopagomycotina</taxon>
        <taxon>Zoopagomycetes</taxon>
        <taxon>Zoopagales</taxon>
        <taxon>Sigmoideomycetaceae</taxon>
        <taxon>Thamnocephalis</taxon>
    </lineage>
</organism>
<evidence type="ECO:0000313" key="2">
    <source>
        <dbReference type="Proteomes" id="UP000271241"/>
    </source>
</evidence>
<gene>
    <name evidence="1" type="ORF">THASP1DRAFT_32217</name>
</gene>
<dbReference type="EMBL" id="KZ992990">
    <property type="protein sequence ID" value="RKP05953.1"/>
    <property type="molecule type" value="Genomic_DNA"/>
</dbReference>